<protein>
    <submittedName>
        <fullName evidence="4">Uncharacterized protein</fullName>
    </submittedName>
</protein>
<evidence type="ECO:0000256" key="1">
    <source>
        <dbReference type="SAM" id="MobiDB-lite"/>
    </source>
</evidence>
<keyword evidence="5" id="KW-1185">Reference proteome</keyword>
<feature type="transmembrane region" description="Helical" evidence="2">
    <location>
        <begin position="197"/>
        <end position="221"/>
    </location>
</feature>
<feature type="signal peptide" evidence="3">
    <location>
        <begin position="1"/>
        <end position="20"/>
    </location>
</feature>
<evidence type="ECO:0000256" key="3">
    <source>
        <dbReference type="SAM" id="SignalP"/>
    </source>
</evidence>
<evidence type="ECO:0000313" key="5">
    <source>
        <dbReference type="Proteomes" id="UP000887159"/>
    </source>
</evidence>
<evidence type="ECO:0000256" key="2">
    <source>
        <dbReference type="SAM" id="Phobius"/>
    </source>
</evidence>
<feature type="compositionally biased region" description="Polar residues" evidence="1">
    <location>
        <begin position="112"/>
        <end position="135"/>
    </location>
</feature>
<keyword evidence="2" id="KW-1133">Transmembrane helix</keyword>
<dbReference type="EMBL" id="BMAU01021294">
    <property type="protein sequence ID" value="GFY10125.1"/>
    <property type="molecule type" value="Genomic_DNA"/>
</dbReference>
<dbReference type="AlphaFoldDB" id="A0A8X6SF80"/>
<keyword evidence="2" id="KW-0472">Membrane</keyword>
<proteinExistence type="predicted"/>
<evidence type="ECO:0000313" key="4">
    <source>
        <dbReference type="EMBL" id="GFY10125.1"/>
    </source>
</evidence>
<feature type="chain" id="PRO_5036459555" evidence="3">
    <location>
        <begin position="21"/>
        <end position="262"/>
    </location>
</feature>
<feature type="compositionally biased region" description="Low complexity" evidence="1">
    <location>
        <begin position="143"/>
        <end position="156"/>
    </location>
</feature>
<reference evidence="4" key="1">
    <citation type="submission" date="2020-08" db="EMBL/GenBank/DDBJ databases">
        <title>Multicomponent nature underlies the extraordinary mechanical properties of spider dragline silk.</title>
        <authorList>
            <person name="Kono N."/>
            <person name="Nakamura H."/>
            <person name="Mori M."/>
            <person name="Yoshida Y."/>
            <person name="Ohtoshi R."/>
            <person name="Malay A.D."/>
            <person name="Moran D.A.P."/>
            <person name="Tomita M."/>
            <person name="Numata K."/>
            <person name="Arakawa K."/>
        </authorList>
    </citation>
    <scope>NUCLEOTIDE SEQUENCE</scope>
</reference>
<dbReference type="Proteomes" id="UP000887159">
    <property type="component" value="Unassembled WGS sequence"/>
</dbReference>
<comment type="caution">
    <text evidence="4">The sequence shown here is derived from an EMBL/GenBank/DDBJ whole genome shotgun (WGS) entry which is preliminary data.</text>
</comment>
<keyword evidence="2" id="KW-0812">Transmembrane</keyword>
<keyword evidence="3" id="KW-0732">Signal</keyword>
<feature type="region of interest" description="Disordered" evidence="1">
    <location>
        <begin position="83"/>
        <end position="159"/>
    </location>
</feature>
<name>A0A8X6SF80_TRICX</name>
<accession>A0A8X6SF80</accession>
<sequence length="262" mass="28643">MKLFIIICVLAAIAGPCVKAKSFNFANFFLGTKDSDSDSATASLSPSLETEPHFIESERIEDGTEIDPLLFNSSEETLMEFEYQNSSSEGLEVSNHNESKNIPPSTSSTTTAKPQINESHSSDNNEASTSGSTVVTKGKFTSEETSTIVNTSTVSTEPDEQEEVVLGTTTETAAVLIPRTIFQKSIEWVEDAYTLSILIPVAAGVLFATAIIATIAFCRCLRRCCRRRKFKRKALPDSVQRACALQIEQDYLGSHLMKSFNS</sequence>
<feature type="compositionally biased region" description="Polar residues" evidence="1">
    <location>
        <begin position="83"/>
        <end position="104"/>
    </location>
</feature>
<gene>
    <name evidence="4" type="primary">AVEN_37396_1</name>
    <name evidence="4" type="ORF">TNCV_1946701</name>
</gene>
<organism evidence="4 5">
    <name type="scientific">Trichonephila clavipes</name>
    <name type="common">Golden silk orbweaver</name>
    <name type="synonym">Nephila clavipes</name>
    <dbReference type="NCBI Taxonomy" id="2585209"/>
    <lineage>
        <taxon>Eukaryota</taxon>
        <taxon>Metazoa</taxon>
        <taxon>Ecdysozoa</taxon>
        <taxon>Arthropoda</taxon>
        <taxon>Chelicerata</taxon>
        <taxon>Arachnida</taxon>
        <taxon>Araneae</taxon>
        <taxon>Araneomorphae</taxon>
        <taxon>Entelegynae</taxon>
        <taxon>Araneoidea</taxon>
        <taxon>Nephilidae</taxon>
        <taxon>Trichonephila</taxon>
    </lineage>
</organism>